<comment type="caution">
    <text evidence="1">The sequence shown here is derived from an EMBL/GenBank/DDBJ whole genome shotgun (WGS) entry which is preliminary data.</text>
</comment>
<protein>
    <submittedName>
        <fullName evidence="1">Uncharacterized protein</fullName>
    </submittedName>
</protein>
<sequence length="58" mass="6877">MTEIQGKPAKIYRITQDVIFVFHSEPILMVTMQLILKNEPKHSLVRHGLYEKKKTLRK</sequence>
<keyword evidence="2" id="KW-1185">Reference proteome</keyword>
<dbReference type="EMBL" id="CYRY02044992">
    <property type="protein sequence ID" value="VCX40227.1"/>
    <property type="molecule type" value="Genomic_DNA"/>
</dbReference>
<organism evidence="1 2">
    <name type="scientific">Gulo gulo</name>
    <name type="common">Wolverine</name>
    <name type="synonym">Gluton</name>
    <dbReference type="NCBI Taxonomy" id="48420"/>
    <lineage>
        <taxon>Eukaryota</taxon>
        <taxon>Metazoa</taxon>
        <taxon>Chordata</taxon>
        <taxon>Craniata</taxon>
        <taxon>Vertebrata</taxon>
        <taxon>Euteleostomi</taxon>
        <taxon>Mammalia</taxon>
        <taxon>Eutheria</taxon>
        <taxon>Laurasiatheria</taxon>
        <taxon>Carnivora</taxon>
        <taxon>Caniformia</taxon>
        <taxon>Musteloidea</taxon>
        <taxon>Mustelidae</taxon>
        <taxon>Guloninae</taxon>
        <taxon>Gulo</taxon>
    </lineage>
</organism>
<reference evidence="1 2" key="1">
    <citation type="submission" date="2018-10" db="EMBL/GenBank/DDBJ databases">
        <authorList>
            <person name="Ekblom R."/>
            <person name="Jareborg N."/>
        </authorList>
    </citation>
    <scope>NUCLEOTIDE SEQUENCE [LARGE SCALE GENOMIC DNA]</scope>
    <source>
        <tissue evidence="1">Muscle</tissue>
    </source>
</reference>
<accession>A0A9X9Q941</accession>
<evidence type="ECO:0000313" key="1">
    <source>
        <dbReference type="EMBL" id="VCX40227.1"/>
    </source>
</evidence>
<dbReference type="AlphaFoldDB" id="A0A9X9Q941"/>
<gene>
    <name evidence="1" type="ORF">BN2614_LOCUS2</name>
</gene>
<dbReference type="Proteomes" id="UP000269945">
    <property type="component" value="Unassembled WGS sequence"/>
</dbReference>
<evidence type="ECO:0000313" key="2">
    <source>
        <dbReference type="Proteomes" id="UP000269945"/>
    </source>
</evidence>
<proteinExistence type="predicted"/>
<name>A0A9X9Q941_GULGU</name>